<organism evidence="1 2">
    <name type="scientific">Liparis tanakae</name>
    <name type="common">Tanaka's snailfish</name>
    <dbReference type="NCBI Taxonomy" id="230148"/>
    <lineage>
        <taxon>Eukaryota</taxon>
        <taxon>Metazoa</taxon>
        <taxon>Chordata</taxon>
        <taxon>Craniata</taxon>
        <taxon>Vertebrata</taxon>
        <taxon>Euteleostomi</taxon>
        <taxon>Actinopterygii</taxon>
        <taxon>Neopterygii</taxon>
        <taxon>Teleostei</taxon>
        <taxon>Neoteleostei</taxon>
        <taxon>Acanthomorphata</taxon>
        <taxon>Eupercaria</taxon>
        <taxon>Perciformes</taxon>
        <taxon>Cottioidei</taxon>
        <taxon>Cottales</taxon>
        <taxon>Liparidae</taxon>
        <taxon>Liparis</taxon>
    </lineage>
</organism>
<accession>A0A4Z2IWK2</accession>
<proteinExistence type="predicted"/>
<gene>
    <name evidence="1" type="ORF">EYF80_008108</name>
</gene>
<dbReference type="Proteomes" id="UP000314294">
    <property type="component" value="Unassembled WGS sequence"/>
</dbReference>
<dbReference type="AlphaFoldDB" id="A0A4Z2IWK2"/>
<keyword evidence="2" id="KW-1185">Reference proteome</keyword>
<comment type="caution">
    <text evidence="1">The sequence shown here is derived from an EMBL/GenBank/DDBJ whole genome shotgun (WGS) entry which is preliminary data.</text>
</comment>
<sequence>MAAGGGPLALWAPRPRPLLSWVVTLEAERSELTELEELERDRVLLAGTSSRAIWIGSLHLKDKSLGALIGQSSGLSLQVAAVGQSQLERASLNATFVFFISRGLGGVLAVILWRVALAVSGLQNEGLGLSHSTQVVLQAVGAGRQFCRIERQGRDNHGDEQRRIVFLLCVAVRQDLQTSSCSRSGEGLGDGRRRREVTGGKGRNGFIIGVAV</sequence>
<reference evidence="1 2" key="1">
    <citation type="submission" date="2019-03" db="EMBL/GenBank/DDBJ databases">
        <title>First draft genome of Liparis tanakae, snailfish: a comprehensive survey of snailfish specific genes.</title>
        <authorList>
            <person name="Kim W."/>
            <person name="Song I."/>
            <person name="Jeong J.-H."/>
            <person name="Kim D."/>
            <person name="Kim S."/>
            <person name="Ryu S."/>
            <person name="Song J.Y."/>
            <person name="Lee S.K."/>
        </authorList>
    </citation>
    <scope>NUCLEOTIDE SEQUENCE [LARGE SCALE GENOMIC DNA]</scope>
    <source>
        <tissue evidence="1">Muscle</tissue>
    </source>
</reference>
<dbReference type="EMBL" id="SRLO01000045">
    <property type="protein sequence ID" value="TNN81662.1"/>
    <property type="molecule type" value="Genomic_DNA"/>
</dbReference>
<evidence type="ECO:0000313" key="2">
    <source>
        <dbReference type="Proteomes" id="UP000314294"/>
    </source>
</evidence>
<evidence type="ECO:0000313" key="1">
    <source>
        <dbReference type="EMBL" id="TNN81662.1"/>
    </source>
</evidence>
<name>A0A4Z2IWK2_9TELE</name>
<protein>
    <submittedName>
        <fullName evidence="1">Uncharacterized protein</fullName>
    </submittedName>
</protein>